<accession>A0A0A0LHR9</accession>
<dbReference type="Proteomes" id="UP000029981">
    <property type="component" value="Chromosome 2"/>
</dbReference>
<sequence length="335" mass="37613">MVEEMKQTNQILFPAWEEVSSIIMASSSDQLPPNIIPSSLSPKSPSIEETPEIPSLLFYNDLSTIPLLPLPPDRSSLSGGSRESAFEEYNVKKAAVEGAEENQKRESLMKKGLVFYRKLKKMRIGERIIIEAAKRPASAQLIHMIAERRRREKLNESFLALRSILPPQTKKDKASVLATAREYLTKLKAQVSELSHRNHILLQAQDPHIRTVHHQPTTPTSSLNQQFTVNVSYEPPPPGSTDETIVVDLEIIIRGDSSQLMTDTAIRILQFLKSIVNARVVLSFHANHMIAPSPLTRLGFRFSLQGGEWDESAFLEAVRRIVSDLPSLSSYQNKS</sequence>
<dbReference type="GO" id="GO:0005634">
    <property type="term" value="C:nucleus"/>
    <property type="evidence" value="ECO:0000318"/>
    <property type="project" value="GO_Central"/>
</dbReference>
<dbReference type="Pfam" id="PF23132">
    <property type="entry name" value="DUF7049"/>
    <property type="match status" value="1"/>
</dbReference>
<dbReference type="Pfam" id="PF00010">
    <property type="entry name" value="HLH"/>
    <property type="match status" value="1"/>
</dbReference>
<reference evidence="6 7" key="1">
    <citation type="journal article" date="2009" name="Nat. Genet.">
        <title>The genome of the cucumber, Cucumis sativus L.</title>
        <authorList>
            <person name="Huang S."/>
            <person name="Li R."/>
            <person name="Zhang Z."/>
            <person name="Li L."/>
            <person name="Gu X."/>
            <person name="Fan W."/>
            <person name="Lucas W.J."/>
            <person name="Wang X."/>
            <person name="Xie B."/>
            <person name="Ni P."/>
            <person name="Ren Y."/>
            <person name="Zhu H."/>
            <person name="Li J."/>
            <person name="Lin K."/>
            <person name="Jin W."/>
            <person name="Fei Z."/>
            <person name="Li G."/>
            <person name="Staub J."/>
            <person name="Kilian A."/>
            <person name="van der Vossen E.A."/>
            <person name="Wu Y."/>
            <person name="Guo J."/>
            <person name="He J."/>
            <person name="Jia Z."/>
            <person name="Ren Y."/>
            <person name="Tian G."/>
            <person name="Lu Y."/>
            <person name="Ruan J."/>
            <person name="Qian W."/>
            <person name="Wang M."/>
            <person name="Huang Q."/>
            <person name="Li B."/>
            <person name="Xuan Z."/>
            <person name="Cao J."/>
            <person name="Asan"/>
            <person name="Wu Z."/>
            <person name="Zhang J."/>
            <person name="Cai Q."/>
            <person name="Bai Y."/>
            <person name="Zhao B."/>
            <person name="Han Y."/>
            <person name="Li Y."/>
            <person name="Li X."/>
            <person name="Wang S."/>
            <person name="Shi Q."/>
            <person name="Liu S."/>
            <person name="Cho W.K."/>
            <person name="Kim J.Y."/>
            <person name="Xu Y."/>
            <person name="Heller-Uszynska K."/>
            <person name="Miao H."/>
            <person name="Cheng Z."/>
            <person name="Zhang S."/>
            <person name="Wu J."/>
            <person name="Yang Y."/>
            <person name="Kang H."/>
            <person name="Li M."/>
            <person name="Liang H."/>
            <person name="Ren X."/>
            <person name="Shi Z."/>
            <person name="Wen M."/>
            <person name="Jian M."/>
            <person name="Yang H."/>
            <person name="Zhang G."/>
            <person name="Yang Z."/>
            <person name="Chen R."/>
            <person name="Liu S."/>
            <person name="Li J."/>
            <person name="Ma L."/>
            <person name="Liu H."/>
            <person name="Zhou Y."/>
            <person name="Zhao J."/>
            <person name="Fang X."/>
            <person name="Li G."/>
            <person name="Fang L."/>
            <person name="Li Y."/>
            <person name="Liu D."/>
            <person name="Zheng H."/>
            <person name="Zhang Y."/>
            <person name="Qin N."/>
            <person name="Li Z."/>
            <person name="Yang G."/>
            <person name="Yang S."/>
            <person name="Bolund L."/>
            <person name="Kristiansen K."/>
            <person name="Zheng H."/>
            <person name="Li S."/>
            <person name="Zhang X."/>
            <person name="Yang H."/>
            <person name="Wang J."/>
            <person name="Sun R."/>
            <person name="Zhang B."/>
            <person name="Jiang S."/>
            <person name="Wang J."/>
            <person name="Du Y."/>
            <person name="Li S."/>
        </authorList>
    </citation>
    <scope>NUCLEOTIDE SEQUENCE [LARGE SCALE GENOMIC DNA]</scope>
    <source>
        <strain evidence="7">cv. 9930</strain>
    </source>
</reference>
<proteinExistence type="predicted"/>
<reference evidence="6 7" key="4">
    <citation type="journal article" date="2011" name="BMC Genomics">
        <title>RNA-Seq improves annotation of protein-coding genes in the cucumber genome.</title>
        <authorList>
            <person name="Li Z."/>
            <person name="Zhang Z."/>
            <person name="Yan P."/>
            <person name="Huang S."/>
            <person name="Fei Z."/>
            <person name="Lin K."/>
        </authorList>
    </citation>
    <scope>NUCLEOTIDE SEQUENCE [LARGE SCALE GENOMIC DNA]</scope>
    <source>
        <strain evidence="7">cv. 9930</strain>
    </source>
</reference>
<dbReference type="Gene3D" id="4.10.280.10">
    <property type="entry name" value="Helix-loop-helix DNA-binding domain"/>
    <property type="match status" value="1"/>
</dbReference>
<evidence type="ECO:0000313" key="6">
    <source>
        <dbReference type="EMBL" id="KGN60534.1"/>
    </source>
</evidence>
<dbReference type="STRING" id="3659.A0A0A0LHR9"/>
<evidence type="ECO:0000256" key="4">
    <source>
        <dbReference type="ARBA" id="ARBA00023242"/>
    </source>
</evidence>
<dbReference type="EMBL" id="CM002923">
    <property type="protein sequence ID" value="KGN60534.1"/>
    <property type="molecule type" value="Genomic_DNA"/>
</dbReference>
<dbReference type="PANTHER" id="PTHR46665:SF1">
    <property type="entry name" value="SPERMATOGENESIS- AND OOGENESIS-SPECIFIC BASIC HELIX-LOOP-HELIX-CONTAINING PROTEIN 1"/>
    <property type="match status" value="1"/>
</dbReference>
<reference evidence="6 7" key="2">
    <citation type="journal article" date="2009" name="PLoS ONE">
        <title>An integrated genetic and cytogenetic map of the cucumber genome.</title>
        <authorList>
            <person name="Ren Y."/>
            <person name="Zhang Z."/>
            <person name="Liu J."/>
            <person name="Staub J.E."/>
            <person name="Han Y."/>
            <person name="Cheng Z."/>
            <person name="Li X."/>
            <person name="Lu J."/>
            <person name="Miao H."/>
            <person name="Kang H."/>
            <person name="Xie B."/>
            <person name="Gu X."/>
            <person name="Wang X."/>
            <person name="Du Y."/>
            <person name="Jin W."/>
            <person name="Huang S."/>
        </authorList>
    </citation>
    <scope>NUCLEOTIDE SEQUENCE [LARGE SCALE GENOMIC DNA]</scope>
    <source>
        <strain evidence="7">cv. 9930</strain>
    </source>
</reference>
<keyword evidence="7" id="KW-1185">Reference proteome</keyword>
<gene>
    <name evidence="6" type="ORF">Csa_2G000420</name>
</gene>
<evidence type="ECO:0000313" key="7">
    <source>
        <dbReference type="Proteomes" id="UP000029981"/>
    </source>
</evidence>
<reference evidence="6 7" key="3">
    <citation type="journal article" date="2010" name="BMC Genomics">
        <title>Transcriptome sequencing and comparative analysis of cucumber flowers with different sex types.</title>
        <authorList>
            <person name="Guo S."/>
            <person name="Zheng Y."/>
            <person name="Joung J.G."/>
            <person name="Liu S."/>
            <person name="Zhang Z."/>
            <person name="Crasta O.R."/>
            <person name="Sobral B.W."/>
            <person name="Xu Y."/>
            <person name="Huang S."/>
            <person name="Fei Z."/>
        </authorList>
    </citation>
    <scope>NUCLEOTIDE SEQUENCE [LARGE SCALE GENOMIC DNA]</scope>
    <source>
        <strain evidence="7">cv. 9930</strain>
    </source>
</reference>
<dbReference type="PANTHER" id="PTHR46665">
    <property type="entry name" value="TRANSCRIPTION FACTOR BHLH041-RELATED-RELATED"/>
    <property type="match status" value="1"/>
</dbReference>
<dbReference type="GO" id="GO:0000976">
    <property type="term" value="F:transcription cis-regulatory region binding"/>
    <property type="evidence" value="ECO:0000318"/>
    <property type="project" value="GO_Central"/>
</dbReference>
<feature type="domain" description="BHLH" evidence="5">
    <location>
        <begin position="138"/>
        <end position="187"/>
    </location>
</feature>
<keyword evidence="4" id="KW-0539">Nucleus</keyword>
<evidence type="ECO:0000256" key="3">
    <source>
        <dbReference type="ARBA" id="ARBA00023163"/>
    </source>
</evidence>
<keyword evidence="3" id="KW-0804">Transcription</keyword>
<dbReference type="InterPro" id="IPR055477">
    <property type="entry name" value="DUF7049"/>
</dbReference>
<dbReference type="SUPFAM" id="SSF47459">
    <property type="entry name" value="HLH, helix-loop-helix DNA-binding domain"/>
    <property type="match status" value="1"/>
</dbReference>
<protein>
    <recommendedName>
        <fullName evidence="5">BHLH domain-containing protein</fullName>
    </recommendedName>
</protein>
<organism evidence="6 7">
    <name type="scientific">Cucumis sativus</name>
    <name type="common">Cucumber</name>
    <dbReference type="NCBI Taxonomy" id="3659"/>
    <lineage>
        <taxon>Eukaryota</taxon>
        <taxon>Viridiplantae</taxon>
        <taxon>Streptophyta</taxon>
        <taxon>Embryophyta</taxon>
        <taxon>Tracheophyta</taxon>
        <taxon>Spermatophyta</taxon>
        <taxon>Magnoliopsida</taxon>
        <taxon>eudicotyledons</taxon>
        <taxon>Gunneridae</taxon>
        <taxon>Pentapetalae</taxon>
        <taxon>rosids</taxon>
        <taxon>fabids</taxon>
        <taxon>Cucurbitales</taxon>
        <taxon>Cucurbitaceae</taxon>
        <taxon>Benincaseae</taxon>
        <taxon>Cucumis</taxon>
    </lineage>
</organism>
<dbReference type="GO" id="GO:0046983">
    <property type="term" value="F:protein dimerization activity"/>
    <property type="evidence" value="ECO:0007669"/>
    <property type="project" value="InterPro"/>
</dbReference>
<evidence type="ECO:0000259" key="5">
    <source>
        <dbReference type="PROSITE" id="PS50888"/>
    </source>
</evidence>
<dbReference type="AlphaFoldDB" id="A0A0A0LHR9"/>
<name>A0A0A0LHR9_CUCSA</name>
<dbReference type="SMART" id="SM00353">
    <property type="entry name" value="HLH"/>
    <property type="match status" value="1"/>
</dbReference>
<keyword evidence="2" id="KW-0805">Transcription regulation</keyword>
<comment type="subcellular location">
    <subcellularLocation>
        <location evidence="1">Nucleus</location>
    </subcellularLocation>
</comment>
<dbReference type="InterPro" id="IPR044658">
    <property type="entry name" value="bHLH92/bHLH041-like"/>
</dbReference>
<dbReference type="InterPro" id="IPR011598">
    <property type="entry name" value="bHLH_dom"/>
</dbReference>
<evidence type="ECO:0000256" key="1">
    <source>
        <dbReference type="ARBA" id="ARBA00004123"/>
    </source>
</evidence>
<dbReference type="Gramene" id="KGN60534">
    <property type="protein sequence ID" value="KGN60534"/>
    <property type="gene ID" value="Csa_2G000420"/>
</dbReference>
<dbReference type="InterPro" id="IPR036638">
    <property type="entry name" value="HLH_DNA-bd_sf"/>
</dbReference>
<dbReference type="PROSITE" id="PS50888">
    <property type="entry name" value="BHLH"/>
    <property type="match status" value="1"/>
</dbReference>
<evidence type="ECO:0000256" key="2">
    <source>
        <dbReference type="ARBA" id="ARBA00023015"/>
    </source>
</evidence>